<protein>
    <recommendedName>
        <fullName evidence="7">Major facilitator superfamily (MFS) profile domain-containing protein</fullName>
    </recommendedName>
</protein>
<dbReference type="AlphaFoldDB" id="A0AA39QWV5"/>
<evidence type="ECO:0000256" key="4">
    <source>
        <dbReference type="ARBA" id="ARBA00023136"/>
    </source>
</evidence>
<feature type="transmembrane region" description="Helical" evidence="6">
    <location>
        <begin position="147"/>
        <end position="170"/>
    </location>
</feature>
<dbReference type="InterPro" id="IPR020846">
    <property type="entry name" value="MFS_dom"/>
</dbReference>
<organism evidence="8 9">
    <name type="scientific">Cladonia borealis</name>
    <dbReference type="NCBI Taxonomy" id="184061"/>
    <lineage>
        <taxon>Eukaryota</taxon>
        <taxon>Fungi</taxon>
        <taxon>Dikarya</taxon>
        <taxon>Ascomycota</taxon>
        <taxon>Pezizomycotina</taxon>
        <taxon>Lecanoromycetes</taxon>
        <taxon>OSLEUM clade</taxon>
        <taxon>Lecanoromycetidae</taxon>
        <taxon>Lecanorales</taxon>
        <taxon>Lecanorineae</taxon>
        <taxon>Cladoniaceae</taxon>
        <taxon>Cladonia</taxon>
    </lineage>
</organism>
<feature type="transmembrane region" description="Helical" evidence="6">
    <location>
        <begin position="408"/>
        <end position="429"/>
    </location>
</feature>
<feature type="transmembrane region" description="Helical" evidence="6">
    <location>
        <begin position="344"/>
        <end position="365"/>
    </location>
</feature>
<keyword evidence="2 6" id="KW-0812">Transmembrane</keyword>
<dbReference type="PANTHER" id="PTHR23501">
    <property type="entry name" value="MAJOR FACILITATOR SUPERFAMILY"/>
    <property type="match status" value="1"/>
</dbReference>
<feature type="compositionally biased region" description="Basic and acidic residues" evidence="5">
    <location>
        <begin position="524"/>
        <end position="538"/>
    </location>
</feature>
<dbReference type="Pfam" id="PF07690">
    <property type="entry name" value="MFS_1"/>
    <property type="match status" value="1"/>
</dbReference>
<feature type="domain" description="Major facilitator superfamily (MFS) profile" evidence="7">
    <location>
        <begin position="21"/>
        <end position="510"/>
    </location>
</feature>
<feature type="transmembrane region" description="Helical" evidence="6">
    <location>
        <begin position="176"/>
        <end position="194"/>
    </location>
</feature>
<dbReference type="InterPro" id="IPR036259">
    <property type="entry name" value="MFS_trans_sf"/>
</dbReference>
<evidence type="ECO:0000256" key="1">
    <source>
        <dbReference type="ARBA" id="ARBA00004141"/>
    </source>
</evidence>
<evidence type="ECO:0000256" key="6">
    <source>
        <dbReference type="SAM" id="Phobius"/>
    </source>
</evidence>
<feature type="transmembrane region" description="Helical" evidence="6">
    <location>
        <begin position="111"/>
        <end position="135"/>
    </location>
</feature>
<dbReference type="GO" id="GO:0005886">
    <property type="term" value="C:plasma membrane"/>
    <property type="evidence" value="ECO:0007669"/>
    <property type="project" value="TreeGrafter"/>
</dbReference>
<dbReference type="PANTHER" id="PTHR23501:SF153">
    <property type="entry name" value="AFLATOXIN EFFLUX PUMP, PUTATIVE-RELATED"/>
    <property type="match status" value="1"/>
</dbReference>
<dbReference type="SUPFAM" id="SSF103473">
    <property type="entry name" value="MFS general substrate transporter"/>
    <property type="match status" value="1"/>
</dbReference>
<sequence>MAPPASMDDTVYPSGLKLMLLMVSIFVGAFLVSLDKLIISTAIPAITNEFNSAGDIGWYGTAYLLTNCAFQLVFGKIYSFFDIKATFMTSIFIFEAGSALCGAAPNSIAFILGRAFAGLGCGGVLSGVILIITYAIPLDKRPKYQGLFGAVFGISSVLGPLVGGAFTTNITWRWCFYINLPLGAVVMVLIFFVLQVPDRPHTKIALKDKLRQLNFLGLLALLPGVVCLCLALEWGGTTYAWSEGRIIALLVLAFGLLIAFALIQVWKPEQATMPPRIFIQRSIATSFWESSCVGANQTIFLYYLPIWFQVIDGNSAIESGYHLLPMVISMVVASIVTGQLVSRIGYYTPFMIFGTCLSAVGAGLLTTLEIHTIAGKWIGFQILYGFGLGCCAQGPNMAAQTVLPRQDVAIGASLMFFGTQLFGAVFISVGQNVLDNQLAKRLAGIPGFSRQLIQSTGASSLLNFLPAEYRVTGLEAYNDSLRVCFQVGLIMACLSILGAVGMEWRSVKKNLKPKKPDGEEDTEEGRGQGDLSKKKGPDAEAEAVDAANGEKKQQTDAAAASTASTEATRTASPVEKTEEKIE</sequence>
<evidence type="ECO:0000313" key="8">
    <source>
        <dbReference type="EMBL" id="KAK0510678.1"/>
    </source>
</evidence>
<reference evidence="8" key="1">
    <citation type="submission" date="2023-03" db="EMBL/GenBank/DDBJ databases">
        <title>Complete genome of Cladonia borealis.</title>
        <authorList>
            <person name="Park H."/>
        </authorList>
    </citation>
    <scope>NUCLEOTIDE SEQUENCE</scope>
    <source>
        <strain evidence="8">ANT050790</strain>
    </source>
</reference>
<proteinExistence type="predicted"/>
<feature type="transmembrane region" description="Helical" evidence="6">
    <location>
        <begin position="320"/>
        <end position="337"/>
    </location>
</feature>
<evidence type="ECO:0000256" key="5">
    <source>
        <dbReference type="SAM" id="MobiDB-lite"/>
    </source>
</evidence>
<feature type="transmembrane region" description="Helical" evidence="6">
    <location>
        <begin position="20"/>
        <end position="44"/>
    </location>
</feature>
<evidence type="ECO:0000259" key="7">
    <source>
        <dbReference type="PROSITE" id="PS50850"/>
    </source>
</evidence>
<feature type="compositionally biased region" description="Low complexity" evidence="5">
    <location>
        <begin position="555"/>
        <end position="572"/>
    </location>
</feature>
<feature type="transmembrane region" description="Helical" evidence="6">
    <location>
        <begin position="377"/>
        <end position="396"/>
    </location>
</feature>
<dbReference type="Proteomes" id="UP001166286">
    <property type="component" value="Unassembled WGS sequence"/>
</dbReference>
<name>A0AA39QWV5_9LECA</name>
<evidence type="ECO:0000313" key="9">
    <source>
        <dbReference type="Proteomes" id="UP001166286"/>
    </source>
</evidence>
<dbReference type="FunFam" id="1.20.1250.20:FF:000196">
    <property type="entry name" value="MFS toxin efflux pump (AflT)"/>
    <property type="match status" value="1"/>
</dbReference>
<feature type="transmembrane region" description="Helical" evidence="6">
    <location>
        <begin position="86"/>
        <end position="105"/>
    </location>
</feature>
<dbReference type="CDD" id="cd17502">
    <property type="entry name" value="MFS_Azr1_MDR_like"/>
    <property type="match status" value="1"/>
</dbReference>
<dbReference type="FunFam" id="1.20.1720.10:FF:000012">
    <property type="entry name" value="MFS toxin efflux pump (AflT)"/>
    <property type="match status" value="1"/>
</dbReference>
<dbReference type="GO" id="GO:0022857">
    <property type="term" value="F:transmembrane transporter activity"/>
    <property type="evidence" value="ECO:0007669"/>
    <property type="project" value="InterPro"/>
</dbReference>
<dbReference type="Gene3D" id="1.20.1250.20">
    <property type="entry name" value="MFS general substrate transporter like domains"/>
    <property type="match status" value="2"/>
</dbReference>
<evidence type="ECO:0000256" key="3">
    <source>
        <dbReference type="ARBA" id="ARBA00022989"/>
    </source>
</evidence>
<dbReference type="InterPro" id="IPR011701">
    <property type="entry name" value="MFS"/>
</dbReference>
<comment type="caution">
    <text evidence="8">The sequence shown here is derived from an EMBL/GenBank/DDBJ whole genome shotgun (WGS) entry which is preliminary data.</text>
</comment>
<feature type="transmembrane region" description="Helical" evidence="6">
    <location>
        <begin position="485"/>
        <end position="504"/>
    </location>
</feature>
<keyword evidence="4 6" id="KW-0472">Membrane</keyword>
<accession>A0AA39QWV5</accession>
<comment type="subcellular location">
    <subcellularLocation>
        <location evidence="1">Membrane</location>
        <topology evidence="1">Multi-pass membrane protein</topology>
    </subcellularLocation>
</comment>
<keyword evidence="9" id="KW-1185">Reference proteome</keyword>
<evidence type="ECO:0000256" key="2">
    <source>
        <dbReference type="ARBA" id="ARBA00022692"/>
    </source>
</evidence>
<feature type="transmembrane region" description="Helical" evidence="6">
    <location>
        <begin position="246"/>
        <end position="266"/>
    </location>
</feature>
<gene>
    <name evidence="8" type="ORF">JMJ35_007110</name>
</gene>
<keyword evidence="3 6" id="KW-1133">Transmembrane helix</keyword>
<feature type="transmembrane region" description="Helical" evidence="6">
    <location>
        <begin position="287"/>
        <end position="308"/>
    </location>
</feature>
<feature type="transmembrane region" description="Helical" evidence="6">
    <location>
        <begin position="56"/>
        <end position="74"/>
    </location>
</feature>
<feature type="region of interest" description="Disordered" evidence="5">
    <location>
        <begin position="511"/>
        <end position="582"/>
    </location>
</feature>
<dbReference type="PROSITE" id="PS50850">
    <property type="entry name" value="MFS"/>
    <property type="match status" value="1"/>
</dbReference>
<dbReference type="EMBL" id="JAFEKC020000015">
    <property type="protein sequence ID" value="KAK0510678.1"/>
    <property type="molecule type" value="Genomic_DNA"/>
</dbReference>
<feature type="transmembrane region" description="Helical" evidence="6">
    <location>
        <begin position="215"/>
        <end position="234"/>
    </location>
</feature>